<dbReference type="FunFam" id="1.10.10.2360:FF:000001">
    <property type="entry name" value="Nuclear pore complex protein Nup98-Nup96"/>
    <property type="match status" value="1"/>
</dbReference>
<dbReference type="GO" id="GO:0017056">
    <property type="term" value="F:structural constituent of nuclear pore"/>
    <property type="evidence" value="ECO:0007669"/>
    <property type="project" value="TreeGrafter"/>
</dbReference>
<comment type="similarity">
    <text evidence="4">Belongs to the peptidase C48 family.</text>
</comment>
<feature type="compositionally biased region" description="Basic and acidic residues" evidence="16">
    <location>
        <begin position="526"/>
        <end position="535"/>
    </location>
</feature>
<dbReference type="Pfam" id="PF21240">
    <property type="entry name" value="Nup98_GLEBS"/>
    <property type="match status" value="1"/>
</dbReference>
<keyword evidence="12" id="KW-0653">Protein transport</keyword>
<dbReference type="GO" id="GO:0005730">
    <property type="term" value="C:nucleolus"/>
    <property type="evidence" value="ECO:0007669"/>
    <property type="project" value="UniProtKB-SubCell"/>
</dbReference>
<evidence type="ECO:0000256" key="16">
    <source>
        <dbReference type="SAM" id="MobiDB-lite"/>
    </source>
</evidence>
<keyword evidence="8" id="KW-0645">Protease</keyword>
<accession>A0A1A8UNX0</accession>
<evidence type="ECO:0000256" key="5">
    <source>
        <dbReference type="ARBA" id="ARBA00008926"/>
    </source>
</evidence>
<keyword evidence="14" id="KW-0906">Nuclear pore complex</keyword>
<dbReference type="InterPro" id="IPR037665">
    <property type="entry name" value="Nucleoporin_S59-like"/>
</dbReference>
<reference evidence="18" key="2">
    <citation type="submission" date="2016-06" db="EMBL/GenBank/DDBJ databases">
        <title>The genome of a short-lived fish provides insights into sex chromosome evolution and the genetic control of aging.</title>
        <authorList>
            <person name="Reichwald K."/>
            <person name="Felder M."/>
            <person name="Petzold A."/>
            <person name="Koch P."/>
            <person name="Groth M."/>
            <person name="Platzer M."/>
        </authorList>
    </citation>
    <scope>NUCLEOTIDE SEQUENCE</scope>
    <source>
        <tissue evidence="18">Brain</tissue>
    </source>
</reference>
<gene>
    <name evidence="18" type="primary">NUP98</name>
</gene>
<dbReference type="Pfam" id="PF19722">
    <property type="entry name" value="SENP3_5_N"/>
    <property type="match status" value="1"/>
</dbReference>
<name>A0A1A8UNX0_NOTFU</name>
<dbReference type="Gene3D" id="1.10.10.2360">
    <property type="match status" value="1"/>
</dbReference>
<dbReference type="PANTHER" id="PTHR23198">
    <property type="entry name" value="NUCLEOPORIN"/>
    <property type="match status" value="1"/>
</dbReference>
<dbReference type="Gene3D" id="3.40.395.10">
    <property type="entry name" value="Adenoviral Proteinase, Chain A"/>
    <property type="match status" value="1"/>
</dbReference>
<evidence type="ECO:0000256" key="8">
    <source>
        <dbReference type="ARBA" id="ARBA00022670"/>
    </source>
</evidence>
<sequence>MFNNSFGTPFGGGTGGFGTSSTFGQQNTSFGAAGGFGTSAFGATTNTGGLFGSTQTKPGGLFGSSTFSQPATSSTGTGFGFGATSGPSTGLFGNTGTGTSSGLFSQQTNTFGANKPASFGSFGTSTSSGGLFGSTNTTSNPFGGSSSLFGASGFSATQQPGTTVKFNPPTGSDTMVKAGVTTSINTKHQCITAMKEYENKSLEELRLEDYQAGRKGPTNPMAAGAGGLFGGSTATSSATTGLFGSSASNANFSFGPNKTTFGPSSSGTFGTTTGGLFGTQTQQPAGSLFKTFGAPTTTQSTGLSFGNTYAMGQPNTSSMGLFGNAAAPQAGSLFGTTQTSTATGFGTAPGLFGQPSSGFGNVGTQQSLFGNKTAGFGTTTTSAPSFGTGTGLFGNKPTLTLGTGTNTSTFGFVANPAAGGLFGNKSTTGGLGTGLGTSFGTVGTGPSLFGNNQNKLGTTLGTMGTFGATGFSGGTGSLGFGASQQPVALSDPNSSAAQQAVLQQQLSVLAYSPYGDSPLFKNSLSDPKKKEERLKPTNPTAQKALTTPAHYKLTPRPATRVRPKALSSSGGSKSQLFDGLDDDELSLANGAFVPRKSIKKLVLKNLNNSQYSSPLNRDGEDLASPSLYPHNGLGQTGLEELQEVPVPSSQADDDPEVSQFYINPIAKPVPQGHTQSSLQDTISDLNMHKQARNGLELSSEDVSASLGERSLQDEREEEEEEEHRKGEDKEKVVWDVPDFPSQSTEHHQTQQHQHHGPQQKVEKPGPTSEERTVSQAEDRDLFRSNFSRYRALKRLRHLRRLRSHSAAASQLAQHWKSWRLKARWICLVGRQWSRKGQKYGKQRRIKRSRYSDGECDSPKEHFALCYRDKKINGPFSDKHEDRLRREVNAKPVEVALSEEHTSCVSGILEESLQRYGSLIPIHVDDVIEQLQEVFTENFSQPHRKATIQQLIQSFQRLSGSAVAKTFRVNYKRHVLTMDDLGTLYGQNWLNDQIMNMYGDLVMDSVPDKVHFFNSFFYDKLRTKGYEGVKRWTKNVDIFQKDLLLIPIHLEVHWSLVSVDIPGRTITYFDSQRTLNRRCPKHIFKYLQAEAIKKDKPDFLMGWKGLFKMNVGRQNNDSDCGAFVLQYCKCLALGQPFGFGQQNMPQLRRQMYKELCHCKLTL</sequence>
<evidence type="ECO:0000256" key="11">
    <source>
        <dbReference type="ARBA" id="ARBA00022816"/>
    </source>
</evidence>
<evidence type="ECO:0000256" key="12">
    <source>
        <dbReference type="ARBA" id="ARBA00022927"/>
    </source>
</evidence>
<dbReference type="GO" id="GO:0031965">
    <property type="term" value="C:nuclear membrane"/>
    <property type="evidence" value="ECO:0007669"/>
    <property type="project" value="UniProtKB-SubCell"/>
</dbReference>
<feature type="region of interest" description="Disordered" evidence="16">
    <location>
        <begin position="520"/>
        <end position="550"/>
    </location>
</feature>
<comment type="similarity">
    <text evidence="5">Belongs to the nucleoporin GLFG family.</text>
</comment>
<dbReference type="GO" id="GO:0008234">
    <property type="term" value="F:cysteine-type peptidase activity"/>
    <property type="evidence" value="ECO:0007669"/>
    <property type="project" value="InterPro"/>
</dbReference>
<dbReference type="InterPro" id="IPR003653">
    <property type="entry name" value="Peptidase_C48_C"/>
</dbReference>
<dbReference type="GO" id="GO:0008139">
    <property type="term" value="F:nuclear localization sequence binding"/>
    <property type="evidence" value="ECO:0007669"/>
    <property type="project" value="TreeGrafter"/>
</dbReference>
<dbReference type="GO" id="GO:0006606">
    <property type="term" value="P:protein import into nucleus"/>
    <property type="evidence" value="ECO:0007669"/>
    <property type="project" value="TreeGrafter"/>
</dbReference>
<evidence type="ECO:0000256" key="14">
    <source>
        <dbReference type="ARBA" id="ARBA00023132"/>
    </source>
</evidence>
<evidence type="ECO:0000256" key="6">
    <source>
        <dbReference type="ARBA" id="ARBA00013472"/>
    </source>
</evidence>
<keyword evidence="15" id="KW-0539">Nucleus</keyword>
<dbReference type="GO" id="GO:0003723">
    <property type="term" value="F:RNA binding"/>
    <property type="evidence" value="ECO:0007669"/>
    <property type="project" value="TreeGrafter"/>
</dbReference>
<keyword evidence="10" id="KW-0378">Hydrolase</keyword>
<dbReference type="SUPFAM" id="SSF54001">
    <property type="entry name" value="Cysteine proteinases"/>
    <property type="match status" value="1"/>
</dbReference>
<evidence type="ECO:0000256" key="2">
    <source>
        <dbReference type="ARBA" id="ARBA00004604"/>
    </source>
</evidence>
<evidence type="ECO:0000256" key="10">
    <source>
        <dbReference type="ARBA" id="ARBA00022801"/>
    </source>
</evidence>
<dbReference type="GO" id="GO:0006405">
    <property type="term" value="P:RNA export from nucleus"/>
    <property type="evidence" value="ECO:0007669"/>
    <property type="project" value="TreeGrafter"/>
</dbReference>
<organism evidence="18">
    <name type="scientific">Nothobranchius furzeri</name>
    <name type="common">Turquoise killifish</name>
    <dbReference type="NCBI Taxonomy" id="105023"/>
    <lineage>
        <taxon>Eukaryota</taxon>
        <taxon>Metazoa</taxon>
        <taxon>Chordata</taxon>
        <taxon>Craniata</taxon>
        <taxon>Vertebrata</taxon>
        <taxon>Euteleostomi</taxon>
        <taxon>Actinopterygii</taxon>
        <taxon>Neopterygii</taxon>
        <taxon>Teleostei</taxon>
        <taxon>Neoteleostei</taxon>
        <taxon>Acanthomorphata</taxon>
        <taxon>Ovalentaria</taxon>
        <taxon>Atherinomorphae</taxon>
        <taxon>Cyprinodontiformes</taxon>
        <taxon>Nothobranchiidae</taxon>
        <taxon>Nothobranchius</taxon>
    </lineage>
</organism>
<feature type="compositionally biased region" description="Basic and acidic residues" evidence="16">
    <location>
        <begin position="760"/>
        <end position="777"/>
    </location>
</feature>
<evidence type="ECO:0000256" key="9">
    <source>
        <dbReference type="ARBA" id="ARBA00022786"/>
    </source>
</evidence>
<dbReference type="InterPro" id="IPR038765">
    <property type="entry name" value="Papain-like_cys_pep_sf"/>
</dbReference>
<evidence type="ECO:0000256" key="4">
    <source>
        <dbReference type="ARBA" id="ARBA00005234"/>
    </source>
</evidence>
<dbReference type="Pfam" id="PF02902">
    <property type="entry name" value="Peptidase_C48"/>
    <property type="match status" value="1"/>
</dbReference>
<dbReference type="GO" id="GO:0051028">
    <property type="term" value="P:mRNA transport"/>
    <property type="evidence" value="ECO:0007669"/>
    <property type="project" value="UniProtKB-KW"/>
</dbReference>
<keyword evidence="13" id="KW-0811">Translocation</keyword>
<protein>
    <recommendedName>
        <fullName evidence="6">Nuclear pore complex protein Nup98-Nup96</fullName>
    </recommendedName>
</protein>
<evidence type="ECO:0000256" key="7">
    <source>
        <dbReference type="ARBA" id="ARBA00022448"/>
    </source>
</evidence>
<dbReference type="GO" id="GO:0006508">
    <property type="term" value="P:proteolysis"/>
    <property type="evidence" value="ECO:0007669"/>
    <property type="project" value="UniProtKB-KW"/>
</dbReference>
<evidence type="ECO:0000256" key="1">
    <source>
        <dbReference type="ARBA" id="ARBA00004567"/>
    </source>
</evidence>
<feature type="compositionally biased region" description="Basic and acidic residues" evidence="16">
    <location>
        <begin position="722"/>
        <end position="733"/>
    </location>
</feature>
<evidence type="ECO:0000313" key="18">
    <source>
        <dbReference type="EMBL" id="SBS49022.1"/>
    </source>
</evidence>
<dbReference type="PANTHER" id="PTHR23198:SF6">
    <property type="entry name" value="NUCLEAR PORE COMPLEX PROTEIN NUP98-NUP96"/>
    <property type="match status" value="1"/>
</dbReference>
<keyword evidence="9" id="KW-0833">Ubl conjugation pathway</keyword>
<dbReference type="EMBL" id="HAEJ01008565">
    <property type="protein sequence ID" value="SBS49022.1"/>
    <property type="molecule type" value="Transcribed_RNA"/>
</dbReference>
<dbReference type="InterPro" id="IPR045577">
    <property type="entry name" value="SENP3_5_cons_dom"/>
</dbReference>
<feature type="region of interest" description="Disordered" evidence="16">
    <location>
        <begin position="559"/>
        <end position="578"/>
    </location>
</feature>
<evidence type="ECO:0000256" key="3">
    <source>
        <dbReference type="ARBA" id="ARBA00004620"/>
    </source>
</evidence>
<comment type="subcellular location">
    <subcellularLocation>
        <location evidence="3">Nucleus membrane</location>
        <topology evidence="3">Peripheral membrane protein</topology>
        <orientation evidence="3">Nucleoplasmic side</orientation>
    </subcellularLocation>
    <subcellularLocation>
        <location evidence="1">Nucleus</location>
        <location evidence="1">Nuclear pore complex</location>
    </subcellularLocation>
    <subcellularLocation>
        <location evidence="2">Nucleus</location>
        <location evidence="2">Nucleolus</location>
    </subcellularLocation>
</comment>
<dbReference type="GO" id="GO:0000973">
    <property type="term" value="P:post-transcriptional tethering of RNA polymerase II gene DNA at nuclear periphery"/>
    <property type="evidence" value="ECO:0007669"/>
    <property type="project" value="TreeGrafter"/>
</dbReference>
<dbReference type="FunFam" id="3.40.395.10:FF:000002">
    <property type="entry name" value="Putative sentrin-specific protease 5"/>
    <property type="match status" value="1"/>
</dbReference>
<dbReference type="GO" id="GO:0034398">
    <property type="term" value="P:telomere tethering at nuclear periphery"/>
    <property type="evidence" value="ECO:0007669"/>
    <property type="project" value="TreeGrafter"/>
</dbReference>
<proteinExistence type="inferred from homology"/>
<evidence type="ECO:0000259" key="17">
    <source>
        <dbReference type="PROSITE" id="PS50600"/>
    </source>
</evidence>
<dbReference type="AlphaFoldDB" id="A0A1A8UNX0"/>
<feature type="domain" description="Ubiquitin-like protease family profile" evidence="17">
    <location>
        <begin position="973"/>
        <end position="1130"/>
    </location>
</feature>
<dbReference type="PROSITE" id="PS50600">
    <property type="entry name" value="ULP_PROTEASE"/>
    <property type="match status" value="1"/>
</dbReference>
<evidence type="ECO:0000256" key="15">
    <source>
        <dbReference type="ARBA" id="ARBA00023242"/>
    </source>
</evidence>
<keyword evidence="7" id="KW-0813">Transport</keyword>
<keyword evidence="11" id="KW-0509">mRNA transport</keyword>
<dbReference type="GO" id="GO:0044614">
    <property type="term" value="C:nuclear pore cytoplasmic filaments"/>
    <property type="evidence" value="ECO:0007669"/>
    <property type="project" value="TreeGrafter"/>
</dbReference>
<evidence type="ECO:0000256" key="13">
    <source>
        <dbReference type="ARBA" id="ARBA00023010"/>
    </source>
</evidence>
<feature type="region of interest" description="Disordered" evidence="16">
    <location>
        <begin position="695"/>
        <end position="777"/>
    </location>
</feature>
<feature type="compositionally biased region" description="Polar residues" evidence="16">
    <location>
        <begin position="566"/>
        <end position="575"/>
    </location>
</feature>
<reference evidence="18" key="1">
    <citation type="submission" date="2016-05" db="EMBL/GenBank/DDBJ databases">
        <authorList>
            <person name="Lavstsen T."/>
            <person name="Jespersen J.S."/>
        </authorList>
    </citation>
    <scope>NUCLEOTIDE SEQUENCE</scope>
    <source>
        <tissue evidence="18">Brain</tissue>
    </source>
</reference>